<keyword evidence="1" id="KW-0812">Transmembrane</keyword>
<protein>
    <submittedName>
        <fullName evidence="3">Metalloendopeptidase-like membrane protein</fullName>
    </submittedName>
</protein>
<reference evidence="3" key="1">
    <citation type="submission" date="2014-08" db="EMBL/GenBank/DDBJ databases">
        <title>Draft genome sequences of Sphingobium herbicidovorans.</title>
        <authorList>
            <person name="Gan H.M."/>
            <person name="Gan H.Y."/>
            <person name="Savka M.A."/>
        </authorList>
    </citation>
    <scope>NUCLEOTIDE SEQUENCE [LARGE SCALE GENOMIC DNA]</scope>
    <source>
        <strain evidence="3">NBRC 16415</strain>
    </source>
</reference>
<dbReference type="STRING" id="76947.GCA_002080435_01431"/>
<dbReference type="Pfam" id="PF01551">
    <property type="entry name" value="Peptidase_M23"/>
    <property type="match status" value="1"/>
</dbReference>
<dbReference type="PATRIC" id="fig|1219045.3.peg.1590"/>
<keyword evidence="1" id="KW-0472">Membrane</keyword>
<dbReference type="InterPro" id="IPR011055">
    <property type="entry name" value="Dup_hybrid_motif"/>
</dbReference>
<accession>A0A086PAD8</accession>
<dbReference type="AlphaFoldDB" id="A0A086PAD8"/>
<dbReference type="eggNOG" id="COG0739">
    <property type="taxonomic scope" value="Bacteria"/>
</dbReference>
<comment type="caution">
    <text evidence="3">The sequence shown here is derived from an EMBL/GenBank/DDBJ whole genome shotgun (WGS) entry which is preliminary data.</text>
</comment>
<dbReference type="PANTHER" id="PTHR21666:SF270">
    <property type="entry name" value="MUREIN HYDROLASE ACTIVATOR ENVC"/>
    <property type="match status" value="1"/>
</dbReference>
<evidence type="ECO:0000256" key="1">
    <source>
        <dbReference type="SAM" id="Phobius"/>
    </source>
</evidence>
<evidence type="ECO:0000313" key="3">
    <source>
        <dbReference type="EMBL" id="KFG90356.1"/>
    </source>
</evidence>
<sequence length="396" mass="42799">MLYRTKKGVAALWVRIIALCPEREIFLRSGGQVTFIRISTRVQLLAAVLLCALLMGAAGLSLSMASGRSAAAQDRAAMDAERKAVAKASYKVESYRRSVEALARDLQARQDFMVDLYRAHFGEEEGDAAEGLVGRSDKAADKGGSPALKLQISASSEAQPLLTIDARQRRFAMLLTHAVERRADKTAAAIRSFGLNPEALARTAARAQGGPFVPWRGQRDAMPQEFERLADALSRMEFLESSLMTIPSGRPTLAPMQSSSYGYRRDPFNGHAAFHAGVDFPGSHGQPILAAAAGKVSFVGQRSGYGNVVEVSHGNGIMTRYAHLSGFAARVGQQVGRGAMIARMGSTGRSTGDHLHFEVRLNGEPINPRRFLDARKDVLQVQRVATARLADVGHRG</sequence>
<dbReference type="InterPro" id="IPR050570">
    <property type="entry name" value="Cell_wall_metabolism_enzyme"/>
</dbReference>
<dbReference type="SUPFAM" id="SSF51261">
    <property type="entry name" value="Duplicated hybrid motif"/>
    <property type="match status" value="1"/>
</dbReference>
<dbReference type="InterPro" id="IPR016047">
    <property type="entry name" value="M23ase_b-sheet_dom"/>
</dbReference>
<dbReference type="GO" id="GO:0004222">
    <property type="term" value="F:metalloendopeptidase activity"/>
    <property type="evidence" value="ECO:0007669"/>
    <property type="project" value="TreeGrafter"/>
</dbReference>
<feature type="transmembrane region" description="Helical" evidence="1">
    <location>
        <begin position="44"/>
        <end position="65"/>
    </location>
</feature>
<keyword evidence="4" id="KW-1185">Reference proteome</keyword>
<evidence type="ECO:0000313" key="4">
    <source>
        <dbReference type="Proteomes" id="UP000024284"/>
    </source>
</evidence>
<keyword evidence="1" id="KW-1133">Transmembrane helix</keyword>
<name>A0A086PAD8_SPHHM</name>
<gene>
    <name evidence="3" type="ORF">BV98_001559</name>
</gene>
<dbReference type="EMBL" id="JFZA02000012">
    <property type="protein sequence ID" value="KFG90356.1"/>
    <property type="molecule type" value="Genomic_DNA"/>
</dbReference>
<dbReference type="OrthoDB" id="9815245at2"/>
<dbReference type="CDD" id="cd12797">
    <property type="entry name" value="M23_peptidase"/>
    <property type="match status" value="1"/>
</dbReference>
<proteinExistence type="predicted"/>
<feature type="domain" description="M23ase beta-sheet core" evidence="2">
    <location>
        <begin position="274"/>
        <end position="368"/>
    </location>
</feature>
<evidence type="ECO:0000259" key="2">
    <source>
        <dbReference type="Pfam" id="PF01551"/>
    </source>
</evidence>
<dbReference type="PANTHER" id="PTHR21666">
    <property type="entry name" value="PEPTIDASE-RELATED"/>
    <property type="match status" value="1"/>
</dbReference>
<dbReference type="Proteomes" id="UP000024284">
    <property type="component" value="Unassembled WGS sequence"/>
</dbReference>
<dbReference type="RefSeq" id="WP_081570318.1">
    <property type="nucleotide sequence ID" value="NZ_BCZD01000005.1"/>
</dbReference>
<dbReference type="FunFam" id="2.70.70.10:FF:000006">
    <property type="entry name" value="M23 family peptidase"/>
    <property type="match status" value="1"/>
</dbReference>
<dbReference type="Gene3D" id="2.70.70.10">
    <property type="entry name" value="Glucose Permease (Domain IIA)"/>
    <property type="match status" value="1"/>
</dbReference>
<organism evidence="3 4">
    <name type="scientific">Sphingobium herbicidovorans (strain ATCC 700291 / DSM 11019 / CCUG 56400 / KCTC 2939 / LMG 18315 / NBRC 16415 / MH)</name>
    <name type="common">Sphingomonas herbicidovorans</name>
    <dbReference type="NCBI Taxonomy" id="1219045"/>
    <lineage>
        <taxon>Bacteria</taxon>
        <taxon>Pseudomonadati</taxon>
        <taxon>Pseudomonadota</taxon>
        <taxon>Alphaproteobacteria</taxon>
        <taxon>Sphingomonadales</taxon>
        <taxon>Sphingomonadaceae</taxon>
        <taxon>Sphingobium</taxon>
    </lineage>
</organism>